<dbReference type="PANTHER" id="PTHR11431">
    <property type="entry name" value="FERRITIN"/>
    <property type="match status" value="1"/>
</dbReference>
<dbReference type="InterPro" id="IPR001519">
    <property type="entry name" value="Ferritin"/>
</dbReference>
<proteinExistence type="predicted"/>
<keyword evidence="5" id="KW-0479">Metal-binding</keyword>
<evidence type="ECO:0000256" key="3">
    <source>
        <dbReference type="ARBA" id="ARBA00025111"/>
    </source>
</evidence>
<evidence type="ECO:0000313" key="6">
    <source>
        <dbReference type="EMBL" id="CAF4713503.1"/>
    </source>
</evidence>
<dbReference type="GO" id="GO:0008198">
    <property type="term" value="F:ferrous iron binding"/>
    <property type="evidence" value="ECO:0007669"/>
    <property type="project" value="TreeGrafter"/>
</dbReference>
<organism evidence="6 7">
    <name type="scientific">Rotaria magnacalcarata</name>
    <dbReference type="NCBI Taxonomy" id="392030"/>
    <lineage>
        <taxon>Eukaryota</taxon>
        <taxon>Metazoa</taxon>
        <taxon>Spiralia</taxon>
        <taxon>Gnathifera</taxon>
        <taxon>Rotifera</taxon>
        <taxon>Eurotatoria</taxon>
        <taxon>Bdelloidea</taxon>
        <taxon>Philodinida</taxon>
        <taxon>Philodinidae</taxon>
        <taxon>Rotaria</taxon>
    </lineage>
</organism>
<dbReference type="Proteomes" id="UP000676336">
    <property type="component" value="Unassembled WGS sequence"/>
</dbReference>
<dbReference type="GO" id="GO:0005737">
    <property type="term" value="C:cytoplasm"/>
    <property type="evidence" value="ECO:0007669"/>
    <property type="project" value="TreeGrafter"/>
</dbReference>
<feature type="binding site" evidence="5">
    <location>
        <position position="41"/>
    </location>
    <ligand>
        <name>Fe cation</name>
        <dbReference type="ChEBI" id="CHEBI:24875"/>
        <label>1</label>
    </ligand>
</feature>
<gene>
    <name evidence="6" type="ORF">SMN809_LOCUS43543</name>
</gene>
<dbReference type="PANTHER" id="PTHR11431:SF75">
    <property type="entry name" value="FERRITIN"/>
    <property type="match status" value="1"/>
</dbReference>
<dbReference type="InterPro" id="IPR009078">
    <property type="entry name" value="Ferritin-like_SF"/>
</dbReference>
<reference evidence="6" key="1">
    <citation type="submission" date="2021-02" db="EMBL/GenBank/DDBJ databases">
        <authorList>
            <person name="Nowell W R."/>
        </authorList>
    </citation>
    <scope>NUCLEOTIDE SEQUENCE</scope>
</reference>
<dbReference type="SUPFAM" id="SSF47240">
    <property type="entry name" value="Ferritin-like"/>
    <property type="match status" value="1"/>
</dbReference>
<comment type="caution">
    <text evidence="6">The sequence shown here is derived from an EMBL/GenBank/DDBJ whole genome shotgun (WGS) entry which is preliminary data.</text>
</comment>
<evidence type="ECO:0000256" key="2">
    <source>
        <dbReference type="ARBA" id="ARBA00023002"/>
    </source>
</evidence>
<sequence length="73" mass="8735">MPRLQNTRMNFDYCLTYKYIKFCSSDPHLTNYLEDEFLDEQVKSIKKYTENIVNLRRVGAGLGEYIFDKDVKD</sequence>
<accession>A0A8S3AB06</accession>
<comment type="catalytic activity">
    <reaction evidence="4">
        <text>4 Fe(2+) + O2 + 4 H(+) = 4 Fe(3+) + 2 H2O</text>
        <dbReference type="Rhea" id="RHEA:11148"/>
        <dbReference type="ChEBI" id="CHEBI:15377"/>
        <dbReference type="ChEBI" id="CHEBI:15378"/>
        <dbReference type="ChEBI" id="CHEBI:15379"/>
        <dbReference type="ChEBI" id="CHEBI:29033"/>
        <dbReference type="ChEBI" id="CHEBI:29034"/>
        <dbReference type="EC" id="1.16.3.1"/>
    </reaction>
</comment>
<keyword evidence="5" id="KW-0408">Iron</keyword>
<evidence type="ECO:0000256" key="4">
    <source>
        <dbReference type="ARBA" id="ARBA00047990"/>
    </source>
</evidence>
<dbReference type="EMBL" id="CAJOBI010128591">
    <property type="protein sequence ID" value="CAF4713503.1"/>
    <property type="molecule type" value="Genomic_DNA"/>
</dbReference>
<evidence type="ECO:0000256" key="1">
    <source>
        <dbReference type="ARBA" id="ARBA00013107"/>
    </source>
</evidence>
<name>A0A8S3AB06_9BILA</name>
<dbReference type="GO" id="GO:0006826">
    <property type="term" value="P:iron ion transport"/>
    <property type="evidence" value="ECO:0007669"/>
    <property type="project" value="InterPro"/>
</dbReference>
<comment type="function">
    <text evidence="3">Stores iron in a soluble, non-toxic, readily available form. Important for iron homeostasis. Has ferroxidase activity. Iron is taken up in the ferrous form and deposited as ferric hydroxides after oxidation.</text>
</comment>
<protein>
    <recommendedName>
        <fullName evidence="1">ferroxidase</fullName>
        <ecNumber evidence="1">1.16.3.1</ecNumber>
    </recommendedName>
</protein>
<dbReference type="GO" id="GO:0004322">
    <property type="term" value="F:ferroxidase activity"/>
    <property type="evidence" value="ECO:0007669"/>
    <property type="project" value="UniProtKB-EC"/>
</dbReference>
<dbReference type="Gene3D" id="1.20.1260.10">
    <property type="match status" value="1"/>
</dbReference>
<evidence type="ECO:0000313" key="7">
    <source>
        <dbReference type="Proteomes" id="UP000676336"/>
    </source>
</evidence>
<dbReference type="EC" id="1.16.3.1" evidence="1"/>
<dbReference type="AlphaFoldDB" id="A0A8S3AB06"/>
<dbReference type="InterPro" id="IPR012347">
    <property type="entry name" value="Ferritin-like"/>
</dbReference>
<dbReference type="GO" id="GO:0008199">
    <property type="term" value="F:ferric iron binding"/>
    <property type="evidence" value="ECO:0007669"/>
    <property type="project" value="InterPro"/>
</dbReference>
<keyword evidence="2" id="KW-0560">Oxidoreductase</keyword>
<evidence type="ECO:0000256" key="5">
    <source>
        <dbReference type="PIRSR" id="PIRSR601519-1"/>
    </source>
</evidence>
<dbReference type="GO" id="GO:0006879">
    <property type="term" value="P:intracellular iron ion homeostasis"/>
    <property type="evidence" value="ECO:0007669"/>
    <property type="project" value="InterPro"/>
</dbReference>